<reference evidence="2 3" key="1">
    <citation type="submission" date="2019-02" db="EMBL/GenBank/DDBJ databases">
        <title>Deep-cultivation of Planctomycetes and their phenomic and genomic characterization uncovers novel biology.</title>
        <authorList>
            <person name="Wiegand S."/>
            <person name="Jogler M."/>
            <person name="Boedeker C."/>
            <person name="Pinto D."/>
            <person name="Vollmers J."/>
            <person name="Rivas-Marin E."/>
            <person name="Kohn T."/>
            <person name="Peeters S.H."/>
            <person name="Heuer A."/>
            <person name="Rast P."/>
            <person name="Oberbeckmann S."/>
            <person name="Bunk B."/>
            <person name="Jeske O."/>
            <person name="Meyerdierks A."/>
            <person name="Storesund J.E."/>
            <person name="Kallscheuer N."/>
            <person name="Luecker S."/>
            <person name="Lage O.M."/>
            <person name="Pohl T."/>
            <person name="Merkel B.J."/>
            <person name="Hornburger P."/>
            <person name="Mueller R.-W."/>
            <person name="Bruemmer F."/>
            <person name="Labrenz M."/>
            <person name="Spormann A.M."/>
            <person name="Op den Camp H."/>
            <person name="Overmann J."/>
            <person name="Amann R."/>
            <person name="Jetten M.S.M."/>
            <person name="Mascher T."/>
            <person name="Medema M.H."/>
            <person name="Devos D.P."/>
            <person name="Kaster A.-K."/>
            <person name="Ovreas L."/>
            <person name="Rohde M."/>
            <person name="Galperin M.Y."/>
            <person name="Jogler C."/>
        </authorList>
    </citation>
    <scope>NUCLEOTIDE SEQUENCE [LARGE SCALE GENOMIC DNA]</scope>
    <source>
        <strain evidence="2 3">ElP</strain>
    </source>
</reference>
<organism evidence="2 3">
    <name type="scientific">Tautonia plasticadhaerens</name>
    <dbReference type="NCBI Taxonomy" id="2527974"/>
    <lineage>
        <taxon>Bacteria</taxon>
        <taxon>Pseudomonadati</taxon>
        <taxon>Planctomycetota</taxon>
        <taxon>Planctomycetia</taxon>
        <taxon>Isosphaerales</taxon>
        <taxon>Isosphaeraceae</taxon>
        <taxon>Tautonia</taxon>
    </lineage>
</organism>
<dbReference type="InterPro" id="IPR017504">
    <property type="entry name" value="CHP03067_Planctomycetes"/>
</dbReference>
<name>A0A518HBT1_9BACT</name>
<dbReference type="AlphaFoldDB" id="A0A518HBT1"/>
<evidence type="ECO:0008006" key="4">
    <source>
        <dbReference type="Google" id="ProtNLM"/>
    </source>
</evidence>
<dbReference type="EMBL" id="CP036426">
    <property type="protein sequence ID" value="QDV38323.1"/>
    <property type="molecule type" value="Genomic_DNA"/>
</dbReference>
<evidence type="ECO:0000313" key="3">
    <source>
        <dbReference type="Proteomes" id="UP000317835"/>
    </source>
</evidence>
<proteinExistence type="predicted"/>
<evidence type="ECO:0000313" key="2">
    <source>
        <dbReference type="EMBL" id="QDV38323.1"/>
    </source>
</evidence>
<dbReference type="NCBIfam" id="TIGR03067">
    <property type="entry name" value="Planc_TIGR03067"/>
    <property type="match status" value="1"/>
</dbReference>
<sequence>MIGLAALLPILLASPGPDDGAPGRPDDLRRHQGTWAVVRSIRDGEEGPVDAMKEITRVVEGDRVVWERSGEPFAATRFELDPDADPKAIDLIPEGGPNRGEKVLGIYAFEDDLLVLCTADAGRPRPTSFEAGPGSGTTLMTFRRLDPADAPPPGDSP</sequence>
<dbReference type="Proteomes" id="UP000317835">
    <property type="component" value="Chromosome"/>
</dbReference>
<gene>
    <name evidence="2" type="ORF">ElP_62750</name>
</gene>
<evidence type="ECO:0000256" key="1">
    <source>
        <dbReference type="SAM" id="MobiDB-lite"/>
    </source>
</evidence>
<dbReference type="OrthoDB" id="292826at2"/>
<feature type="region of interest" description="Disordered" evidence="1">
    <location>
        <begin position="123"/>
        <end position="157"/>
    </location>
</feature>
<accession>A0A518HBT1</accession>
<dbReference type="RefSeq" id="WP_145276728.1">
    <property type="nucleotide sequence ID" value="NZ_CP036426.1"/>
</dbReference>
<dbReference type="KEGG" id="tpla:ElP_62750"/>
<protein>
    <recommendedName>
        <fullName evidence="4">TIGR03067 domain-containing protein</fullName>
    </recommendedName>
</protein>
<keyword evidence="3" id="KW-1185">Reference proteome</keyword>